<organism evidence="4">
    <name type="scientific">marine sediment metagenome</name>
    <dbReference type="NCBI Taxonomy" id="412755"/>
    <lineage>
        <taxon>unclassified sequences</taxon>
        <taxon>metagenomes</taxon>
        <taxon>ecological metagenomes</taxon>
    </lineage>
</organism>
<accession>A0A0F9VMT2</accession>
<gene>
    <name evidence="4" type="ORF">LCGC14_0076160</name>
</gene>
<feature type="transmembrane region" description="Helical" evidence="2">
    <location>
        <begin position="51"/>
        <end position="72"/>
    </location>
</feature>
<reference evidence="4" key="1">
    <citation type="journal article" date="2015" name="Nature">
        <title>Complex archaea that bridge the gap between prokaryotes and eukaryotes.</title>
        <authorList>
            <person name="Spang A."/>
            <person name="Saw J.H."/>
            <person name="Jorgensen S.L."/>
            <person name="Zaremba-Niedzwiedzka K."/>
            <person name="Martijn J."/>
            <person name="Lind A.E."/>
            <person name="van Eijk R."/>
            <person name="Schleper C."/>
            <person name="Guy L."/>
            <person name="Ettema T.J."/>
        </authorList>
    </citation>
    <scope>NUCLEOTIDE SEQUENCE</scope>
</reference>
<feature type="transmembrane region" description="Helical" evidence="2">
    <location>
        <begin position="12"/>
        <end position="39"/>
    </location>
</feature>
<dbReference type="AlphaFoldDB" id="A0A0F9VMT2"/>
<feature type="compositionally biased region" description="Basic and acidic residues" evidence="1">
    <location>
        <begin position="88"/>
        <end position="107"/>
    </location>
</feature>
<dbReference type="Pfam" id="PF13937">
    <property type="entry name" value="DUF4212"/>
    <property type="match status" value="1"/>
</dbReference>
<dbReference type="NCBIfam" id="TIGR03647">
    <property type="entry name" value="Na_symport_sm"/>
    <property type="match status" value="1"/>
</dbReference>
<sequence length="107" mass="12430">MRDEHARAYWKANVRILTILMSIWFFISFVCGILLADFLDNFRFAGFKLGFWIAQQGSIYVFVILILVYLVLMDRLDAQYTRNKKTGNHIDSDSNNADQKHPPEGQA</sequence>
<protein>
    <recommendedName>
        <fullName evidence="3">Sodium symporter small subunit domain-containing protein</fullName>
    </recommendedName>
</protein>
<name>A0A0F9VMT2_9ZZZZ</name>
<evidence type="ECO:0000259" key="3">
    <source>
        <dbReference type="Pfam" id="PF13937"/>
    </source>
</evidence>
<keyword evidence="2" id="KW-0812">Transmembrane</keyword>
<evidence type="ECO:0000256" key="1">
    <source>
        <dbReference type="SAM" id="MobiDB-lite"/>
    </source>
</evidence>
<feature type="domain" description="Sodium symporter small subunit" evidence="3">
    <location>
        <begin position="7"/>
        <end position="81"/>
    </location>
</feature>
<comment type="caution">
    <text evidence="4">The sequence shown here is derived from an EMBL/GenBank/DDBJ whole genome shotgun (WGS) entry which is preliminary data.</text>
</comment>
<evidence type="ECO:0000313" key="4">
    <source>
        <dbReference type="EMBL" id="KKO05345.1"/>
    </source>
</evidence>
<dbReference type="EMBL" id="LAZR01000019">
    <property type="protein sequence ID" value="KKO05345.1"/>
    <property type="molecule type" value="Genomic_DNA"/>
</dbReference>
<keyword evidence="2" id="KW-1133">Transmembrane helix</keyword>
<proteinExistence type="predicted"/>
<evidence type="ECO:0000256" key="2">
    <source>
        <dbReference type="SAM" id="Phobius"/>
    </source>
</evidence>
<feature type="region of interest" description="Disordered" evidence="1">
    <location>
        <begin position="85"/>
        <end position="107"/>
    </location>
</feature>
<keyword evidence="2" id="KW-0472">Membrane</keyword>
<dbReference type="InterPro" id="IPR019886">
    <property type="entry name" value="Na_symporter_ssu"/>
</dbReference>